<dbReference type="InterPro" id="IPR018114">
    <property type="entry name" value="TRYPSIN_HIS"/>
</dbReference>
<dbReference type="GO" id="GO:0006508">
    <property type="term" value="P:proteolysis"/>
    <property type="evidence" value="ECO:0007669"/>
    <property type="project" value="UniProtKB-KW"/>
</dbReference>
<dbReference type="Proteomes" id="UP000694866">
    <property type="component" value="Unplaced"/>
</dbReference>
<dbReference type="SMART" id="SM00020">
    <property type="entry name" value="Tryp_SPc"/>
    <property type="match status" value="1"/>
</dbReference>
<reference evidence="9" key="1">
    <citation type="submission" date="2025-08" db="UniProtKB">
        <authorList>
            <consortium name="RefSeq"/>
        </authorList>
    </citation>
    <scope>IDENTIFICATION</scope>
    <source>
        <strain evidence="9">USDA-PBARC FA_bdor</strain>
        <tissue evidence="9">Whole organism</tissue>
    </source>
</reference>
<evidence type="ECO:0000256" key="4">
    <source>
        <dbReference type="ARBA" id="ARBA00022801"/>
    </source>
</evidence>
<dbReference type="InterPro" id="IPR001254">
    <property type="entry name" value="Trypsin_dom"/>
</dbReference>
<keyword evidence="4" id="KW-0378">Hydrolase</keyword>
<dbReference type="InterPro" id="IPR009003">
    <property type="entry name" value="Peptidase_S1_PA"/>
</dbReference>
<dbReference type="OrthoDB" id="6755574at2759"/>
<proteinExistence type="inferred from homology"/>
<accession>A0A9R1SY08</accession>
<dbReference type="Pfam" id="PF00089">
    <property type="entry name" value="Trypsin"/>
    <property type="match status" value="1"/>
</dbReference>
<name>A0A9R1SY08_9HYME</name>
<feature type="domain" description="Peptidase S1" evidence="7">
    <location>
        <begin position="28"/>
        <end position="258"/>
    </location>
</feature>
<keyword evidence="6" id="KW-1015">Disulfide bond</keyword>
<dbReference type="KEGG" id="fas:105264211"/>
<dbReference type="GO" id="GO:0004252">
    <property type="term" value="F:serine-type endopeptidase activity"/>
    <property type="evidence" value="ECO:0007669"/>
    <property type="project" value="InterPro"/>
</dbReference>
<dbReference type="InterPro" id="IPR001314">
    <property type="entry name" value="Peptidase_S1A"/>
</dbReference>
<dbReference type="FunFam" id="2.40.10.10:FF:000036">
    <property type="entry name" value="Trypsin beta"/>
    <property type="match status" value="1"/>
</dbReference>
<keyword evidence="5" id="KW-0720">Serine protease</keyword>
<organism evidence="8 9">
    <name type="scientific">Fopius arisanus</name>
    <dbReference type="NCBI Taxonomy" id="64838"/>
    <lineage>
        <taxon>Eukaryota</taxon>
        <taxon>Metazoa</taxon>
        <taxon>Ecdysozoa</taxon>
        <taxon>Arthropoda</taxon>
        <taxon>Hexapoda</taxon>
        <taxon>Insecta</taxon>
        <taxon>Pterygota</taxon>
        <taxon>Neoptera</taxon>
        <taxon>Endopterygota</taxon>
        <taxon>Hymenoptera</taxon>
        <taxon>Apocrita</taxon>
        <taxon>Ichneumonoidea</taxon>
        <taxon>Braconidae</taxon>
        <taxon>Opiinae</taxon>
        <taxon>Fopius</taxon>
    </lineage>
</organism>
<evidence type="ECO:0000256" key="5">
    <source>
        <dbReference type="ARBA" id="ARBA00022825"/>
    </source>
</evidence>
<dbReference type="PANTHER" id="PTHR24276:SF98">
    <property type="entry name" value="FI18310P1-RELATED"/>
    <property type="match status" value="1"/>
</dbReference>
<evidence type="ECO:0000313" key="8">
    <source>
        <dbReference type="Proteomes" id="UP000694866"/>
    </source>
</evidence>
<dbReference type="PROSITE" id="PS00134">
    <property type="entry name" value="TRYPSIN_HIS"/>
    <property type="match status" value="1"/>
</dbReference>
<sequence length="274" mass="30389">MSYKRYEFWILYLAVFISVGYARAPAKIVGGKYVRRRECPHAVGLLTPKGDGCGGSILDKSHILTAAHCVTRENERFRSGFQIITNTTHWLYRFNVFQVSKIIVPKDFRSGQHNNICNLADIAVVKLVGEMPLDLMPDSQPISLPDKSTEADTSATICGWGRVRPNALELSAKLKKLRTRTIGLAECQRLLPNHVHAKHICAVNDVGQGICYGDSGASLVHGNQAIGIASWGRNCSDGTPQVFTNVYKYKDWIRKAIAWSDKSTDNPSGQLIFL</sequence>
<keyword evidence="8" id="KW-1185">Reference proteome</keyword>
<comment type="subcellular location">
    <subcellularLocation>
        <location evidence="1">Secreted</location>
        <location evidence="1">Extracellular space</location>
    </subcellularLocation>
</comment>
<dbReference type="AlphaFoldDB" id="A0A9R1SY08"/>
<dbReference type="CDD" id="cd00190">
    <property type="entry name" value="Tryp_SPc"/>
    <property type="match status" value="1"/>
</dbReference>
<dbReference type="SUPFAM" id="SSF50494">
    <property type="entry name" value="Trypsin-like serine proteases"/>
    <property type="match status" value="1"/>
</dbReference>
<gene>
    <name evidence="9" type="primary">LOC105264211</name>
</gene>
<dbReference type="Gene3D" id="2.40.10.10">
    <property type="entry name" value="Trypsin-like serine proteases"/>
    <property type="match status" value="1"/>
</dbReference>
<evidence type="ECO:0000256" key="1">
    <source>
        <dbReference type="ARBA" id="ARBA00004239"/>
    </source>
</evidence>
<dbReference type="GeneID" id="105264211"/>
<dbReference type="GO" id="GO:0005576">
    <property type="term" value="C:extracellular region"/>
    <property type="evidence" value="ECO:0007669"/>
    <property type="project" value="UniProtKB-SubCell"/>
</dbReference>
<dbReference type="InterPro" id="IPR043504">
    <property type="entry name" value="Peptidase_S1_PA_chymotrypsin"/>
</dbReference>
<evidence type="ECO:0000256" key="2">
    <source>
        <dbReference type="ARBA" id="ARBA00007664"/>
    </source>
</evidence>
<keyword evidence="3" id="KW-0645">Protease</keyword>
<evidence type="ECO:0000256" key="6">
    <source>
        <dbReference type="ARBA" id="ARBA00023157"/>
    </source>
</evidence>
<evidence type="ECO:0000256" key="3">
    <source>
        <dbReference type="ARBA" id="ARBA00022670"/>
    </source>
</evidence>
<dbReference type="PANTHER" id="PTHR24276">
    <property type="entry name" value="POLYSERASE-RELATED"/>
    <property type="match status" value="1"/>
</dbReference>
<dbReference type="PROSITE" id="PS50240">
    <property type="entry name" value="TRYPSIN_DOM"/>
    <property type="match status" value="1"/>
</dbReference>
<evidence type="ECO:0000259" key="7">
    <source>
        <dbReference type="PROSITE" id="PS50240"/>
    </source>
</evidence>
<evidence type="ECO:0000313" key="9">
    <source>
        <dbReference type="RefSeq" id="XP_011299245.1"/>
    </source>
</evidence>
<dbReference type="PRINTS" id="PR00722">
    <property type="entry name" value="CHYMOTRYPSIN"/>
</dbReference>
<comment type="similarity">
    <text evidence="2">Belongs to the peptidase S1 family.</text>
</comment>
<protein>
    <submittedName>
        <fullName evidence="9">Chymotrypsin-2-like</fullName>
    </submittedName>
</protein>
<dbReference type="InterPro" id="IPR050430">
    <property type="entry name" value="Peptidase_S1"/>
</dbReference>
<dbReference type="RefSeq" id="XP_011299245.1">
    <property type="nucleotide sequence ID" value="XM_011300943.1"/>
</dbReference>